<sequence length="484" mass="54532">MVDKKCKLTQGKIFGGSSKLNNMIHVRGNISHYVKWFHGKYNEDYFKQHLEYIEKNIFHLNNIQYQSELVDAILDAANELGYKEFGQNFRANFQKTKVTQKDGKRWTTSDKDINKYVVTNALVENVLITDSIGYGVSVHISDKIHKIFARKGVILSAGTLNTPKILQLSGIGPAELLKALKIPVIQDLPVGHNLQDHIGSGLDLILFNRTLSINAANMLNPLNLFYYLQGKGAWTTPGCEVIGFYSTKNSTNPDVQVMILPVGIASDRGSHLRKSLSITDEIWHKYFTKSFDKHTSSVFTTILHPKSKGTVYIKSKNPIIPPLVNTRYLSEKEDVDILIAGIKIAVKLIKSDSLRNIGAQINTNPFPGCSQYKFFSDRYLQCYIRHLTLTSYHYVGTCSMGLPESKNSVVDTSFKVLNVKNLYVVDGSVLPTLPSGNINAAIAMMANIFFETNIKRLPRNIHSSFQCHKYNKLHDYLFKVCSLD</sequence>
<evidence type="ECO:0000313" key="7">
    <source>
        <dbReference type="EMBL" id="KPJ08346.1"/>
    </source>
</evidence>
<evidence type="ECO:0000256" key="4">
    <source>
        <dbReference type="ARBA" id="ARBA00022827"/>
    </source>
</evidence>
<dbReference type="Proteomes" id="UP000053240">
    <property type="component" value="Unassembled WGS sequence"/>
</dbReference>
<keyword evidence="8" id="KW-1185">Reference proteome</keyword>
<evidence type="ECO:0000256" key="5">
    <source>
        <dbReference type="PIRSR" id="PIRSR000137-2"/>
    </source>
</evidence>
<evidence type="ECO:0000313" key="8">
    <source>
        <dbReference type="Proteomes" id="UP000053240"/>
    </source>
</evidence>
<name>A0A194QXP0_PAPMA</name>
<comment type="similarity">
    <text evidence="2">Belongs to the GMC oxidoreductase family.</text>
</comment>
<dbReference type="InterPro" id="IPR007867">
    <property type="entry name" value="GMC_OxRtase_C"/>
</dbReference>
<dbReference type="Gene3D" id="3.50.50.60">
    <property type="entry name" value="FAD/NAD(P)-binding domain"/>
    <property type="match status" value="1"/>
</dbReference>
<evidence type="ECO:0000256" key="2">
    <source>
        <dbReference type="ARBA" id="ARBA00010790"/>
    </source>
</evidence>
<dbReference type="Pfam" id="PF05199">
    <property type="entry name" value="GMC_oxred_C"/>
    <property type="match status" value="1"/>
</dbReference>
<evidence type="ECO:0000256" key="3">
    <source>
        <dbReference type="ARBA" id="ARBA00022630"/>
    </source>
</evidence>
<dbReference type="PANTHER" id="PTHR11552:SF147">
    <property type="entry name" value="CHOLINE DEHYDROGENASE, MITOCHONDRIAL"/>
    <property type="match status" value="1"/>
</dbReference>
<protein>
    <submittedName>
        <fullName evidence="7">Glucose dehydrogenase [acceptor]</fullName>
    </submittedName>
</protein>
<reference evidence="7 8" key="1">
    <citation type="journal article" date="2015" name="Nat. Commun.">
        <title>Outbred genome sequencing and CRISPR/Cas9 gene editing in butterflies.</title>
        <authorList>
            <person name="Li X."/>
            <person name="Fan D."/>
            <person name="Zhang W."/>
            <person name="Liu G."/>
            <person name="Zhang L."/>
            <person name="Zhao L."/>
            <person name="Fang X."/>
            <person name="Chen L."/>
            <person name="Dong Y."/>
            <person name="Chen Y."/>
            <person name="Ding Y."/>
            <person name="Zhao R."/>
            <person name="Feng M."/>
            <person name="Zhu Y."/>
            <person name="Feng Y."/>
            <person name="Jiang X."/>
            <person name="Zhu D."/>
            <person name="Xiang H."/>
            <person name="Feng X."/>
            <person name="Li S."/>
            <person name="Wang J."/>
            <person name="Zhang G."/>
            <person name="Kronforst M.R."/>
            <person name="Wang W."/>
        </authorList>
    </citation>
    <scope>NUCLEOTIDE SEQUENCE [LARGE SCALE GENOMIC DNA]</scope>
    <source>
        <strain evidence="7">Ya'a_city_454_Pm</strain>
        <tissue evidence="7">Whole body</tissue>
    </source>
</reference>
<dbReference type="SUPFAM" id="SSF54373">
    <property type="entry name" value="FAD-linked reductases, C-terminal domain"/>
    <property type="match status" value="1"/>
</dbReference>
<dbReference type="Pfam" id="PF00732">
    <property type="entry name" value="GMC_oxred_N"/>
    <property type="match status" value="1"/>
</dbReference>
<dbReference type="PANTHER" id="PTHR11552">
    <property type="entry name" value="GLUCOSE-METHANOL-CHOLINE GMC OXIDOREDUCTASE"/>
    <property type="match status" value="1"/>
</dbReference>
<dbReference type="PROSITE" id="PS00624">
    <property type="entry name" value="GMC_OXRED_2"/>
    <property type="match status" value="1"/>
</dbReference>
<comment type="cofactor">
    <cofactor evidence="1 5">
        <name>FAD</name>
        <dbReference type="ChEBI" id="CHEBI:57692"/>
    </cofactor>
</comment>
<dbReference type="SUPFAM" id="SSF51905">
    <property type="entry name" value="FAD/NAD(P)-binding domain"/>
    <property type="match status" value="1"/>
</dbReference>
<feature type="binding site" evidence="5">
    <location>
        <position position="123"/>
    </location>
    <ligand>
        <name>FAD</name>
        <dbReference type="ChEBI" id="CHEBI:57692"/>
    </ligand>
</feature>
<organism evidence="7 8">
    <name type="scientific">Papilio machaon</name>
    <name type="common">Old World swallowtail butterfly</name>
    <dbReference type="NCBI Taxonomy" id="76193"/>
    <lineage>
        <taxon>Eukaryota</taxon>
        <taxon>Metazoa</taxon>
        <taxon>Ecdysozoa</taxon>
        <taxon>Arthropoda</taxon>
        <taxon>Hexapoda</taxon>
        <taxon>Insecta</taxon>
        <taxon>Pterygota</taxon>
        <taxon>Neoptera</taxon>
        <taxon>Endopterygota</taxon>
        <taxon>Lepidoptera</taxon>
        <taxon>Glossata</taxon>
        <taxon>Ditrysia</taxon>
        <taxon>Papilionoidea</taxon>
        <taxon>Papilionidae</taxon>
        <taxon>Papilioninae</taxon>
        <taxon>Papilio</taxon>
    </lineage>
</organism>
<dbReference type="InParanoid" id="A0A194QXP0"/>
<keyword evidence="4 5" id="KW-0274">FAD</keyword>
<dbReference type="Gene3D" id="3.30.560.10">
    <property type="entry name" value="Glucose Oxidase, domain 3"/>
    <property type="match status" value="1"/>
</dbReference>
<dbReference type="EMBL" id="KQ461155">
    <property type="protein sequence ID" value="KPJ08346.1"/>
    <property type="molecule type" value="Genomic_DNA"/>
</dbReference>
<accession>A0A194QXP0</accession>
<evidence type="ECO:0000256" key="1">
    <source>
        <dbReference type="ARBA" id="ARBA00001974"/>
    </source>
</evidence>
<dbReference type="PIRSF" id="PIRSF000137">
    <property type="entry name" value="Alcohol_oxidase"/>
    <property type="match status" value="1"/>
</dbReference>
<keyword evidence="3" id="KW-0285">Flavoprotein</keyword>
<dbReference type="AlphaFoldDB" id="A0A194QXP0"/>
<evidence type="ECO:0000259" key="6">
    <source>
        <dbReference type="PROSITE" id="PS00624"/>
    </source>
</evidence>
<dbReference type="GO" id="GO:0050660">
    <property type="term" value="F:flavin adenine dinucleotide binding"/>
    <property type="evidence" value="ECO:0007669"/>
    <property type="project" value="InterPro"/>
</dbReference>
<dbReference type="InterPro" id="IPR036188">
    <property type="entry name" value="FAD/NAD-bd_sf"/>
</dbReference>
<feature type="domain" description="Glucose-methanol-choline oxidoreductase N-terminal" evidence="6">
    <location>
        <begin position="158"/>
        <end position="172"/>
    </location>
</feature>
<proteinExistence type="inferred from homology"/>
<dbReference type="STRING" id="76193.A0A194QXP0"/>
<dbReference type="InterPro" id="IPR000172">
    <property type="entry name" value="GMC_OxRdtase_N"/>
</dbReference>
<dbReference type="GO" id="GO:0016614">
    <property type="term" value="F:oxidoreductase activity, acting on CH-OH group of donors"/>
    <property type="evidence" value="ECO:0007669"/>
    <property type="project" value="InterPro"/>
</dbReference>
<dbReference type="InterPro" id="IPR012132">
    <property type="entry name" value="GMC_OxRdtase"/>
</dbReference>
<gene>
    <name evidence="7" type="ORF">RR48_13085</name>
</gene>
<feature type="binding site" evidence="5">
    <location>
        <position position="427"/>
    </location>
    <ligand>
        <name>FAD</name>
        <dbReference type="ChEBI" id="CHEBI:57692"/>
    </ligand>
</feature>